<dbReference type="Pfam" id="PF02348">
    <property type="entry name" value="CTP_transf_3"/>
    <property type="match status" value="1"/>
</dbReference>
<evidence type="ECO:0008006" key="3">
    <source>
        <dbReference type="Google" id="ProtNLM"/>
    </source>
</evidence>
<dbReference type="Gene3D" id="3.90.550.10">
    <property type="entry name" value="Spore Coat Polysaccharide Biosynthesis Protein SpsA, Chain A"/>
    <property type="match status" value="1"/>
</dbReference>
<dbReference type="PANTHER" id="PTHR21485">
    <property type="entry name" value="HAD SUPERFAMILY MEMBERS CMAS AND KDSC"/>
    <property type="match status" value="1"/>
</dbReference>
<sequence length="235" mass="25783">MKTLALVTARGGSKGFPGKNLALLGDHPLVGWSHRILSSFRSLHQATRLFLSTDSRDIAEAWPPEDRPNRLRPPHLASDTAASMDVVRYEMAQAAAEGFEAEALLLLQPTSPLLALEDLEAAWSLLAGGAPCVVGMVPLDHPIQWTWSLGPEGTLHPLFEFRDASRRQDLPQGFRPAGFYLARRSFLDAQNSFIVEGLTQSVVVPPERGIDIDRQSDLWMAEGLLRHNGSSMGAR</sequence>
<dbReference type="RefSeq" id="WP_375379980.1">
    <property type="nucleotide sequence ID" value="NZ_AP027079.1"/>
</dbReference>
<dbReference type="InterPro" id="IPR029044">
    <property type="entry name" value="Nucleotide-diphossugar_trans"/>
</dbReference>
<reference evidence="2" key="1">
    <citation type="journal article" date="2023" name="Int. J. Syst. Evol. Microbiol.">
        <title>Mesoterricola silvestris gen. nov., sp. nov., Mesoterricola sediminis sp. nov., Geothrix oryzae sp. nov., Geothrix edaphica sp. nov., Geothrix rubra sp. nov., and Geothrix limicola sp. nov., six novel members of Acidobacteriota isolated from soils.</title>
        <authorList>
            <person name="Itoh H."/>
            <person name="Sugisawa Y."/>
            <person name="Mise K."/>
            <person name="Xu Z."/>
            <person name="Kuniyasu M."/>
            <person name="Ushijima N."/>
            <person name="Kawano K."/>
            <person name="Kobayashi E."/>
            <person name="Shiratori Y."/>
            <person name="Masuda Y."/>
            <person name="Senoo K."/>
        </authorList>
    </citation>
    <scope>NUCLEOTIDE SEQUENCE [LARGE SCALE GENOMIC DNA]</scope>
    <source>
        <strain evidence="2">Red222</strain>
    </source>
</reference>
<accession>A0ABN6UZG3</accession>
<evidence type="ECO:0000313" key="2">
    <source>
        <dbReference type="Proteomes" id="UP001242010"/>
    </source>
</evidence>
<dbReference type="Proteomes" id="UP001242010">
    <property type="component" value="Chromosome"/>
</dbReference>
<organism evidence="1 2">
    <name type="scientific">Geothrix oryzae</name>
    <dbReference type="NCBI Taxonomy" id="2927975"/>
    <lineage>
        <taxon>Bacteria</taxon>
        <taxon>Pseudomonadati</taxon>
        <taxon>Acidobacteriota</taxon>
        <taxon>Holophagae</taxon>
        <taxon>Holophagales</taxon>
        <taxon>Holophagaceae</taxon>
        <taxon>Geothrix</taxon>
    </lineage>
</organism>
<gene>
    <name evidence="1" type="ORF">GETHOR_25620</name>
</gene>
<dbReference type="CDD" id="cd02513">
    <property type="entry name" value="CMP-NeuAc_Synthase"/>
    <property type="match status" value="1"/>
</dbReference>
<name>A0ABN6UZG3_9BACT</name>
<protein>
    <recommendedName>
        <fullName evidence="3">N-acylneuraminate cytidylyltransferase</fullName>
    </recommendedName>
</protein>
<dbReference type="SUPFAM" id="SSF53448">
    <property type="entry name" value="Nucleotide-diphospho-sugar transferases"/>
    <property type="match status" value="1"/>
</dbReference>
<proteinExistence type="predicted"/>
<dbReference type="PANTHER" id="PTHR21485:SF3">
    <property type="entry name" value="N-ACYLNEURAMINATE CYTIDYLYLTRANSFERASE"/>
    <property type="match status" value="1"/>
</dbReference>
<evidence type="ECO:0000313" key="1">
    <source>
        <dbReference type="EMBL" id="BDU70461.1"/>
    </source>
</evidence>
<dbReference type="InterPro" id="IPR050793">
    <property type="entry name" value="CMP-NeuNAc_synthase"/>
</dbReference>
<dbReference type="EMBL" id="AP027079">
    <property type="protein sequence ID" value="BDU70461.1"/>
    <property type="molecule type" value="Genomic_DNA"/>
</dbReference>
<dbReference type="InterPro" id="IPR003329">
    <property type="entry name" value="Cytidylyl_trans"/>
</dbReference>
<keyword evidence="2" id="KW-1185">Reference proteome</keyword>